<dbReference type="EMBL" id="GG662654">
    <property type="protein sequence ID" value="EAR98249.1"/>
    <property type="molecule type" value="Genomic_DNA"/>
</dbReference>
<dbReference type="AlphaFoldDB" id="I7MKE0"/>
<proteinExistence type="inferred from homology"/>
<feature type="compositionally biased region" description="Polar residues" evidence="3">
    <location>
        <begin position="1"/>
        <end position="10"/>
    </location>
</feature>
<dbReference type="eggNOG" id="ENOG502S3JT">
    <property type="taxonomic scope" value="Eukaryota"/>
</dbReference>
<dbReference type="OMA" id="CKNRMPC"/>
<evidence type="ECO:0000256" key="1">
    <source>
        <dbReference type="ARBA" id="ARBA00011026"/>
    </source>
</evidence>
<evidence type="ECO:0000256" key="2">
    <source>
        <dbReference type="ARBA" id="ARBA00039630"/>
    </source>
</evidence>
<dbReference type="HOGENOM" id="CLU_971403_0_0_1"/>
<feature type="region of interest" description="Disordered" evidence="3">
    <location>
        <begin position="1"/>
        <end position="28"/>
    </location>
</feature>
<dbReference type="GeneID" id="7835152"/>
<evidence type="ECO:0000313" key="5">
    <source>
        <dbReference type="Proteomes" id="UP000009168"/>
    </source>
</evidence>
<gene>
    <name evidence="4" type="ORF">TTHERM_00346470</name>
</gene>
<protein>
    <recommendedName>
        <fullName evidence="2">Protein FAM221A</fullName>
    </recommendedName>
</protein>
<dbReference type="KEGG" id="tet:TTHERM_00346470"/>
<dbReference type="RefSeq" id="XP_001018494.1">
    <property type="nucleotide sequence ID" value="XM_001018494.2"/>
</dbReference>
<dbReference type="PANTHER" id="PTHR31214">
    <property type="entry name" value="PROTEIN FAM221A-RELATED"/>
    <property type="match status" value="1"/>
</dbReference>
<dbReference type="InParanoid" id="I7MKE0"/>
<keyword evidence="5" id="KW-1185">Reference proteome</keyword>
<name>I7MKE0_TETTS</name>
<evidence type="ECO:0000313" key="4">
    <source>
        <dbReference type="EMBL" id="EAR98249.1"/>
    </source>
</evidence>
<dbReference type="PANTHER" id="PTHR31214:SF2">
    <property type="entry name" value="PROTEIN FAM221A"/>
    <property type="match status" value="1"/>
</dbReference>
<evidence type="ECO:0000256" key="3">
    <source>
        <dbReference type="SAM" id="MobiDB-lite"/>
    </source>
</evidence>
<dbReference type="InterPro" id="IPR026755">
    <property type="entry name" value="Fam221a/b"/>
</dbReference>
<accession>I7MKE0</accession>
<sequence>MDRKSQSPQKQGIYVKEQNKRSPSSMAEFNQISHSNIPKATKPFTLNHIPVQKPLVKFPPIKQKVVIGTKGIGSQQKALIQKPIEEKKMNYYTYNKLVGEADGGKELSKEQFQEILQKYHESWQNRVYVHFARTDIFKECVRVKPPCLCFCGHHFKTHEWWDSQTKQIKCRAPGCQCGKYRYLHHQGSWFLMCKCKHTAIDHNPNGAPGPCSKAGCVCPGFQTSFSCQCGGSWQNHDTIVDTEEERRQQGKPVDTDVVKTRLKDKQVEGCGKCMGCKNRMPCYNGRK</sequence>
<dbReference type="Proteomes" id="UP000009168">
    <property type="component" value="Unassembled WGS sequence"/>
</dbReference>
<dbReference type="OrthoDB" id="196393at2759"/>
<dbReference type="Pfam" id="PF14753">
    <property type="entry name" value="FAM221"/>
    <property type="match status" value="1"/>
</dbReference>
<comment type="similarity">
    <text evidence="1">Belongs to the FAM221 family.</text>
</comment>
<organism evidence="4 5">
    <name type="scientific">Tetrahymena thermophila (strain SB210)</name>
    <dbReference type="NCBI Taxonomy" id="312017"/>
    <lineage>
        <taxon>Eukaryota</taxon>
        <taxon>Sar</taxon>
        <taxon>Alveolata</taxon>
        <taxon>Ciliophora</taxon>
        <taxon>Intramacronucleata</taxon>
        <taxon>Oligohymenophorea</taxon>
        <taxon>Hymenostomatida</taxon>
        <taxon>Tetrahymenina</taxon>
        <taxon>Tetrahymenidae</taxon>
        <taxon>Tetrahymena</taxon>
    </lineage>
</organism>
<reference evidence="5" key="1">
    <citation type="journal article" date="2006" name="PLoS Biol.">
        <title>Macronuclear genome sequence of the ciliate Tetrahymena thermophila, a model eukaryote.</title>
        <authorList>
            <person name="Eisen J.A."/>
            <person name="Coyne R.S."/>
            <person name="Wu M."/>
            <person name="Wu D."/>
            <person name="Thiagarajan M."/>
            <person name="Wortman J.R."/>
            <person name="Badger J.H."/>
            <person name="Ren Q."/>
            <person name="Amedeo P."/>
            <person name="Jones K.M."/>
            <person name="Tallon L.J."/>
            <person name="Delcher A.L."/>
            <person name="Salzberg S.L."/>
            <person name="Silva J.C."/>
            <person name="Haas B.J."/>
            <person name="Majoros W.H."/>
            <person name="Farzad M."/>
            <person name="Carlton J.M."/>
            <person name="Smith R.K. Jr."/>
            <person name="Garg J."/>
            <person name="Pearlman R.E."/>
            <person name="Karrer K.M."/>
            <person name="Sun L."/>
            <person name="Manning G."/>
            <person name="Elde N.C."/>
            <person name="Turkewitz A.P."/>
            <person name="Asai D.J."/>
            <person name="Wilkes D.E."/>
            <person name="Wang Y."/>
            <person name="Cai H."/>
            <person name="Collins K."/>
            <person name="Stewart B.A."/>
            <person name="Lee S.R."/>
            <person name="Wilamowska K."/>
            <person name="Weinberg Z."/>
            <person name="Ruzzo W.L."/>
            <person name="Wloga D."/>
            <person name="Gaertig J."/>
            <person name="Frankel J."/>
            <person name="Tsao C.-C."/>
            <person name="Gorovsky M.A."/>
            <person name="Keeling P.J."/>
            <person name="Waller R.F."/>
            <person name="Patron N.J."/>
            <person name="Cherry J.M."/>
            <person name="Stover N.A."/>
            <person name="Krieger C.J."/>
            <person name="del Toro C."/>
            <person name="Ryder H.F."/>
            <person name="Williamson S.C."/>
            <person name="Barbeau R.A."/>
            <person name="Hamilton E.P."/>
            <person name="Orias E."/>
        </authorList>
    </citation>
    <scope>NUCLEOTIDE SEQUENCE [LARGE SCALE GENOMIC DNA]</scope>
    <source>
        <strain evidence="5">SB210</strain>
    </source>
</reference>